<comment type="caution">
    <text evidence="2">The sequence shown here is derived from an EMBL/GenBank/DDBJ whole genome shotgun (WGS) entry which is preliminary data.</text>
</comment>
<reference evidence="2 3" key="1">
    <citation type="submission" date="2021-07" db="EMBL/GenBank/DDBJ databases">
        <title>Mesonia aestuariivivens sp. nov., isolated from a tidal flat.</title>
        <authorList>
            <person name="Kim Y.-O."/>
            <person name="Yoon J.-H."/>
        </authorList>
    </citation>
    <scope>NUCLEOTIDE SEQUENCE [LARGE SCALE GENOMIC DNA]</scope>
    <source>
        <strain evidence="2 3">JHPTF-M18</strain>
    </source>
</reference>
<feature type="transmembrane region" description="Helical" evidence="1">
    <location>
        <begin position="6"/>
        <end position="23"/>
    </location>
</feature>
<sequence>MKQNHLFFIIGMAGILCCGYFLITGKDTTTSLIGFISGTSLLFMWHQLEKK</sequence>
<keyword evidence="1" id="KW-1133">Transmembrane helix</keyword>
<evidence type="ECO:0008006" key="4">
    <source>
        <dbReference type="Google" id="ProtNLM"/>
    </source>
</evidence>
<dbReference type="Proteomes" id="UP000719267">
    <property type="component" value="Unassembled WGS sequence"/>
</dbReference>
<protein>
    <recommendedName>
        <fullName evidence="4">Lipoprotein</fullName>
    </recommendedName>
</protein>
<name>A0ABS6W0W0_9FLAO</name>
<keyword evidence="3" id="KW-1185">Reference proteome</keyword>
<evidence type="ECO:0000313" key="3">
    <source>
        <dbReference type="Proteomes" id="UP000719267"/>
    </source>
</evidence>
<gene>
    <name evidence="2" type="ORF">KW502_06630</name>
</gene>
<dbReference type="EMBL" id="JAHWDF010000005">
    <property type="protein sequence ID" value="MBW2961470.1"/>
    <property type="molecule type" value="Genomic_DNA"/>
</dbReference>
<evidence type="ECO:0000313" key="2">
    <source>
        <dbReference type="EMBL" id="MBW2961470.1"/>
    </source>
</evidence>
<dbReference type="RefSeq" id="WP_219039753.1">
    <property type="nucleotide sequence ID" value="NZ_JAHWDF010000005.1"/>
</dbReference>
<evidence type="ECO:0000256" key="1">
    <source>
        <dbReference type="SAM" id="Phobius"/>
    </source>
</evidence>
<keyword evidence="1" id="KW-0812">Transmembrane</keyword>
<organism evidence="2 3">
    <name type="scientific">Mesonia aestuariivivens</name>
    <dbReference type="NCBI Taxonomy" id="2796128"/>
    <lineage>
        <taxon>Bacteria</taxon>
        <taxon>Pseudomonadati</taxon>
        <taxon>Bacteroidota</taxon>
        <taxon>Flavobacteriia</taxon>
        <taxon>Flavobacteriales</taxon>
        <taxon>Flavobacteriaceae</taxon>
        <taxon>Mesonia</taxon>
    </lineage>
</organism>
<feature type="transmembrane region" description="Helical" evidence="1">
    <location>
        <begin position="30"/>
        <end position="48"/>
    </location>
</feature>
<keyword evidence="1" id="KW-0472">Membrane</keyword>
<proteinExistence type="predicted"/>
<accession>A0ABS6W0W0</accession>